<dbReference type="InterPro" id="IPR036465">
    <property type="entry name" value="vWFA_dom_sf"/>
</dbReference>
<dbReference type="InterPro" id="IPR021908">
    <property type="entry name" value="YfbK_C"/>
</dbReference>
<organism evidence="2 3">
    <name type="scientific">Flavilitoribacter nigricans (strain ATCC 23147 / DSM 23189 / NBRC 102662 / NCIMB 1420 / SS-2)</name>
    <name type="common">Lewinella nigricans</name>
    <dbReference type="NCBI Taxonomy" id="1122177"/>
    <lineage>
        <taxon>Bacteria</taxon>
        <taxon>Pseudomonadati</taxon>
        <taxon>Bacteroidota</taxon>
        <taxon>Saprospiria</taxon>
        <taxon>Saprospirales</taxon>
        <taxon>Lewinellaceae</taxon>
        <taxon>Flavilitoribacter</taxon>
    </lineage>
</organism>
<dbReference type="PANTHER" id="PTHR10579:SF43">
    <property type="entry name" value="ZINC FINGER (C3HC4-TYPE RING FINGER) FAMILY PROTEIN"/>
    <property type="match status" value="1"/>
</dbReference>
<protein>
    <recommendedName>
        <fullName evidence="1">VWFA domain-containing protein</fullName>
    </recommendedName>
</protein>
<dbReference type="Gene3D" id="2.60.40.1120">
    <property type="entry name" value="Carboxypeptidase-like, regulatory domain"/>
    <property type="match status" value="1"/>
</dbReference>
<dbReference type="PROSITE" id="PS50234">
    <property type="entry name" value="VWFA"/>
    <property type="match status" value="1"/>
</dbReference>
<dbReference type="InterPro" id="IPR022156">
    <property type="entry name" value="Uncharacterised_YfbK_N"/>
</dbReference>
<dbReference type="SMART" id="SM00327">
    <property type="entry name" value="VWA"/>
    <property type="match status" value="1"/>
</dbReference>
<gene>
    <name evidence="2" type="ORF">CRP01_20385</name>
</gene>
<feature type="domain" description="VWFA" evidence="1">
    <location>
        <begin position="273"/>
        <end position="451"/>
    </location>
</feature>
<comment type="caution">
    <text evidence="2">The sequence shown here is derived from an EMBL/GenBank/DDBJ whole genome shotgun (WGS) entry which is preliminary data.</text>
</comment>
<dbReference type="InterPro" id="IPR051266">
    <property type="entry name" value="CLCR"/>
</dbReference>
<dbReference type="SUPFAM" id="SSF49464">
    <property type="entry name" value="Carboxypeptidase regulatory domain-like"/>
    <property type="match status" value="1"/>
</dbReference>
<dbReference type="Pfam" id="PF13715">
    <property type="entry name" value="CarbopepD_reg_2"/>
    <property type="match status" value="1"/>
</dbReference>
<name>A0A2D0N8R1_FLAN2</name>
<dbReference type="SUPFAM" id="SSF53300">
    <property type="entry name" value="vWA-like"/>
    <property type="match status" value="1"/>
</dbReference>
<proteinExistence type="predicted"/>
<dbReference type="OrthoDB" id="9805121at2"/>
<dbReference type="Proteomes" id="UP000223913">
    <property type="component" value="Unassembled WGS sequence"/>
</dbReference>
<reference evidence="2 3" key="1">
    <citation type="submission" date="2017-10" db="EMBL/GenBank/DDBJ databases">
        <title>The draft genome sequence of Lewinella nigricans NBRC 102662.</title>
        <authorList>
            <person name="Wang K."/>
        </authorList>
    </citation>
    <scope>NUCLEOTIDE SEQUENCE [LARGE SCALE GENOMIC DNA]</scope>
    <source>
        <strain evidence="2 3">NBRC 102662</strain>
    </source>
</reference>
<dbReference type="EMBL" id="PDUD01000024">
    <property type="protein sequence ID" value="PHN04867.1"/>
    <property type="molecule type" value="Genomic_DNA"/>
</dbReference>
<dbReference type="Pfam" id="PF12450">
    <property type="entry name" value="vWF_A"/>
    <property type="match status" value="1"/>
</dbReference>
<evidence type="ECO:0000313" key="2">
    <source>
        <dbReference type="EMBL" id="PHN04867.1"/>
    </source>
</evidence>
<evidence type="ECO:0000259" key="1">
    <source>
        <dbReference type="PROSITE" id="PS50234"/>
    </source>
</evidence>
<evidence type="ECO:0000313" key="3">
    <source>
        <dbReference type="Proteomes" id="UP000223913"/>
    </source>
</evidence>
<accession>A0A2D0N8R1</accession>
<dbReference type="InterPro" id="IPR002035">
    <property type="entry name" value="VWF_A"/>
</dbReference>
<keyword evidence="3" id="KW-1185">Reference proteome</keyword>
<sequence length="640" mass="69898">MTKIRFLLTGLSGICTILFFVSWLTPVSTQVEIRGIVTDSITGDPLPGVNVLIHGTSQGTVTDFDGKFQIEVAELPTVLEVIYIGYVTQKVSVTAAQKELQIELSTSPEVLEEVVVTGYQTQKKRSKPAKVQSREMAAGARLQGRALGIMASPVPASRPKADRFNTEDYSTINENRFLRPLNAPRSTFSIDVDAASYSNLRRFINEGQVPPKDAIRIEEMVNYFEYDYPQPRGYEPFTVSTEIGACPWQPEHRLLHIGLQGKRLPTAQIPASNLVFLLDVSGSMSDPNKLPLVQESLKMLTDNLRPEDKVAIVVYAGAAGVVLPSTSGSDKQKIKDAMTALEAGGSTAGGAGIKLAYKIARENFVEGGNNRIILATDGDFNVGASSDSELVRMIEKERESGVFLTVLGFGMGNYKDNKMQQLADKGNGNHAYIDNLNEARKVLVTEFGGTLFTIAKDVKLQIEFNPAKVAGYRLIGYENRLLNDEDFADDKKDAGEMGAGHTVTALYEIIPAGVESTFLADVDQLKYQEVKTKNDGIGDLCTVKLRYKQPDGQKSQLIEQPVADVATADGSLSNNFHWSAAVAQWGMLLRDSEFKGNANLADCRALAERAKGSDRNGYRAEMISLMDKMQQLTAGLAAEK</sequence>
<dbReference type="Pfam" id="PF12034">
    <property type="entry name" value="YfbK_C"/>
    <property type="match status" value="1"/>
</dbReference>
<dbReference type="InterPro" id="IPR008969">
    <property type="entry name" value="CarboxyPept-like_regulatory"/>
</dbReference>
<dbReference type="AlphaFoldDB" id="A0A2D0N8R1"/>
<dbReference type="Pfam" id="PF00092">
    <property type="entry name" value="VWA"/>
    <property type="match status" value="1"/>
</dbReference>
<dbReference type="CDD" id="cd01465">
    <property type="entry name" value="vWA_subgroup"/>
    <property type="match status" value="1"/>
</dbReference>
<dbReference type="PANTHER" id="PTHR10579">
    <property type="entry name" value="CALCIUM-ACTIVATED CHLORIDE CHANNEL REGULATOR"/>
    <property type="match status" value="1"/>
</dbReference>
<dbReference type="Gene3D" id="3.40.50.410">
    <property type="entry name" value="von Willebrand factor, type A domain"/>
    <property type="match status" value="1"/>
</dbReference>